<sequence length="184" mass="20622">MPDAPIASPVFTVGHSDRTLEEFTRMLHEHDVRHIVDVRKLAGSRKYPHFNDDALSESLPSAGIAYSRIEELAGRRPVSKDVPFEVNAFWNNRSFHNYADYALSESFRNGLDQLHALAAEATVAVMCSEAVWWRCHRRIIADHLLAHGDTVRHIMTETKADAASLTLGAVTHPDHSVTYPPTAR</sequence>
<dbReference type="InterPro" id="IPR014519">
    <property type="entry name" value="UCP024492"/>
</dbReference>
<organism evidence="1 2">
    <name type="scientific">Paramicrobacterium agarici</name>
    <dbReference type="NCBI Taxonomy" id="630514"/>
    <lineage>
        <taxon>Bacteria</taxon>
        <taxon>Bacillati</taxon>
        <taxon>Actinomycetota</taxon>
        <taxon>Actinomycetes</taxon>
        <taxon>Micrococcales</taxon>
        <taxon>Microbacteriaceae</taxon>
        <taxon>Paramicrobacterium</taxon>
    </lineage>
</organism>
<dbReference type="PIRSF" id="PIRSF024492">
    <property type="entry name" value="UCP024492"/>
    <property type="match status" value="1"/>
</dbReference>
<proteinExistence type="predicted"/>
<dbReference type="AlphaFoldDB" id="A0A2A9DSR4"/>
<dbReference type="RefSeq" id="WP_245836176.1">
    <property type="nucleotide sequence ID" value="NZ_PDJE01000001.1"/>
</dbReference>
<reference evidence="1 2" key="1">
    <citation type="submission" date="2017-10" db="EMBL/GenBank/DDBJ databases">
        <title>Sequencing the genomes of 1000 actinobacteria strains.</title>
        <authorList>
            <person name="Klenk H.-P."/>
        </authorList>
    </citation>
    <scope>NUCLEOTIDE SEQUENCE [LARGE SCALE GENOMIC DNA]</scope>
    <source>
        <strain evidence="1 2">DSM 21798</strain>
    </source>
</reference>
<dbReference type="PANTHER" id="PTHR39337:SF1">
    <property type="entry name" value="BLR5642 PROTEIN"/>
    <property type="match status" value="1"/>
</dbReference>
<dbReference type="PANTHER" id="PTHR39337">
    <property type="entry name" value="BLR5642 PROTEIN"/>
    <property type="match status" value="1"/>
</dbReference>
<dbReference type="EMBL" id="PDJE01000001">
    <property type="protein sequence ID" value="PFG29633.1"/>
    <property type="molecule type" value="Genomic_DNA"/>
</dbReference>
<keyword evidence="2" id="KW-1185">Reference proteome</keyword>
<evidence type="ECO:0000313" key="1">
    <source>
        <dbReference type="EMBL" id="PFG29633.1"/>
    </source>
</evidence>
<evidence type="ECO:0000313" key="2">
    <source>
        <dbReference type="Proteomes" id="UP000221369"/>
    </source>
</evidence>
<dbReference type="InterPro" id="IPR007438">
    <property type="entry name" value="DUF488"/>
</dbReference>
<dbReference type="Pfam" id="PF04343">
    <property type="entry name" value="DUF488"/>
    <property type="match status" value="1"/>
</dbReference>
<protein>
    <submittedName>
        <fullName evidence="1">Uncharacterized protein DUF488</fullName>
    </submittedName>
</protein>
<comment type="caution">
    <text evidence="1">The sequence shown here is derived from an EMBL/GenBank/DDBJ whole genome shotgun (WGS) entry which is preliminary data.</text>
</comment>
<gene>
    <name evidence="1" type="ORF">ATJ78_0544</name>
</gene>
<accession>A0A2A9DSR4</accession>
<name>A0A2A9DSR4_9MICO</name>
<dbReference type="Proteomes" id="UP000221369">
    <property type="component" value="Unassembled WGS sequence"/>
</dbReference>